<dbReference type="GO" id="GO:0000981">
    <property type="term" value="F:DNA-binding transcription factor activity, RNA polymerase II-specific"/>
    <property type="evidence" value="ECO:0007669"/>
    <property type="project" value="TreeGrafter"/>
</dbReference>
<feature type="domain" description="DM" evidence="7">
    <location>
        <begin position="84"/>
        <end position="131"/>
    </location>
</feature>
<dbReference type="InterPro" id="IPR026607">
    <property type="entry name" value="DMRT"/>
</dbReference>
<evidence type="ECO:0000256" key="3">
    <source>
        <dbReference type="ARBA" id="ARBA00022833"/>
    </source>
</evidence>
<protein>
    <submittedName>
        <fullName evidence="8">DM DNA binding domain-containing protein</fullName>
    </submittedName>
</protein>
<evidence type="ECO:0000256" key="1">
    <source>
        <dbReference type="ARBA" id="ARBA00006834"/>
    </source>
</evidence>
<gene>
    <name evidence="8" type="ORF">DdX_05510</name>
</gene>
<evidence type="ECO:0000259" key="7">
    <source>
        <dbReference type="PROSITE" id="PS50809"/>
    </source>
</evidence>
<dbReference type="PROSITE" id="PS50809">
    <property type="entry name" value="DM_2"/>
    <property type="match status" value="1"/>
</dbReference>
<dbReference type="FunFam" id="4.10.1040.10:FF:000001">
    <property type="entry name" value="doublesex- and mab-3-related transcription factor 1"/>
    <property type="match status" value="1"/>
</dbReference>
<evidence type="ECO:0000256" key="2">
    <source>
        <dbReference type="ARBA" id="ARBA00022723"/>
    </source>
</evidence>
<accession>A0AAD4NCT3</accession>
<organism evidence="8 9">
    <name type="scientific">Ditylenchus destructor</name>
    <dbReference type="NCBI Taxonomy" id="166010"/>
    <lineage>
        <taxon>Eukaryota</taxon>
        <taxon>Metazoa</taxon>
        <taxon>Ecdysozoa</taxon>
        <taxon>Nematoda</taxon>
        <taxon>Chromadorea</taxon>
        <taxon>Rhabditida</taxon>
        <taxon>Tylenchina</taxon>
        <taxon>Tylenchomorpha</taxon>
        <taxon>Sphaerularioidea</taxon>
        <taxon>Anguinidae</taxon>
        <taxon>Anguininae</taxon>
        <taxon>Ditylenchus</taxon>
    </lineage>
</organism>
<comment type="caution">
    <text evidence="8">The sequence shown here is derived from an EMBL/GenBank/DDBJ whole genome shotgun (WGS) entry which is preliminary data.</text>
</comment>
<dbReference type="InterPro" id="IPR036407">
    <property type="entry name" value="DM_DNA-bd_sf"/>
</dbReference>
<dbReference type="InterPro" id="IPR005173">
    <property type="entry name" value="DMA"/>
</dbReference>
<keyword evidence="9" id="KW-1185">Reference proteome</keyword>
<name>A0AAD4NCT3_9BILA</name>
<comment type="similarity">
    <text evidence="1">Belongs to the DMRT family.</text>
</comment>
<dbReference type="Proteomes" id="UP001201812">
    <property type="component" value="Unassembled WGS sequence"/>
</dbReference>
<dbReference type="GO" id="GO:0005634">
    <property type="term" value="C:nucleus"/>
    <property type="evidence" value="ECO:0007669"/>
    <property type="project" value="UniProtKB-SubCell"/>
</dbReference>
<dbReference type="PROSITE" id="PS40000">
    <property type="entry name" value="DM_1"/>
    <property type="match status" value="1"/>
</dbReference>
<dbReference type="GO" id="GO:0007548">
    <property type="term" value="P:sex differentiation"/>
    <property type="evidence" value="ECO:0007669"/>
    <property type="project" value="TreeGrafter"/>
</dbReference>
<evidence type="ECO:0000256" key="5">
    <source>
        <dbReference type="ARBA" id="ARBA00023242"/>
    </source>
</evidence>
<keyword evidence="5 6" id="KW-0539">Nucleus</keyword>
<feature type="DNA-binding region" description="DM" evidence="6">
    <location>
        <begin position="84"/>
        <end position="131"/>
    </location>
</feature>
<dbReference type="InterPro" id="IPR001275">
    <property type="entry name" value="DM_DNA-bd"/>
</dbReference>
<keyword evidence="4 6" id="KW-0238">DNA-binding</keyword>
<keyword evidence="2 6" id="KW-0479">Metal-binding</keyword>
<dbReference type="SUPFAM" id="SSF82927">
    <property type="entry name" value="Cysteine-rich DNA binding domain, (DM domain)"/>
    <property type="match status" value="1"/>
</dbReference>
<reference evidence="8" key="1">
    <citation type="submission" date="2022-01" db="EMBL/GenBank/DDBJ databases">
        <title>Genome Sequence Resource for Two Populations of Ditylenchus destructor, the Migratory Endoparasitic Phytonematode.</title>
        <authorList>
            <person name="Zhang H."/>
            <person name="Lin R."/>
            <person name="Xie B."/>
        </authorList>
    </citation>
    <scope>NUCLEOTIDE SEQUENCE</scope>
    <source>
        <strain evidence="8">BazhouSP</strain>
    </source>
</reference>
<dbReference type="PANTHER" id="PTHR12322:SF119">
    <property type="entry name" value="DOUBLESEX- AND MAB-3-RELATED TRANSCRIPTION FACTOR DMD-4"/>
    <property type="match status" value="1"/>
</dbReference>
<evidence type="ECO:0000313" key="8">
    <source>
        <dbReference type="EMBL" id="KAI1720136.1"/>
    </source>
</evidence>
<dbReference type="EMBL" id="JAKKPZ010000006">
    <property type="protein sequence ID" value="KAI1720136.1"/>
    <property type="molecule type" value="Genomic_DNA"/>
</dbReference>
<dbReference type="PANTHER" id="PTHR12322">
    <property type="entry name" value="DOUBLESEX AND MAB-3 RELATED TRANSCRIPTION FACTOR DMRT"/>
    <property type="match status" value="1"/>
</dbReference>
<evidence type="ECO:0000256" key="4">
    <source>
        <dbReference type="ARBA" id="ARBA00023125"/>
    </source>
</evidence>
<sequence>MVLHHPCLFQQVPSHFNRELNKRICGSKVRSYWIYIKNGKAHSLSVSATHDDDPRGLCMSDESKHFLGIDTSFYAELRERRPKCARCRNHGEISWLKGHKRHCKYKNCLCEKCNLIAERQRVMAAQVALKRKQAAEDAIALGLRVVAGQAIDRLPQGPVWGLAASSPEAAVSSSRPEIIDSNFVVEVNGNRIAEEEAPPNKMSKKCANTQRRFSPLELMLLLFPEQERHVLELLLEGADGEVLPAIENASLLEQIGPTQTSSSFERVNQSKFNLTENMTFPQQVVVEMFMPEINPII</sequence>
<comment type="subcellular location">
    <subcellularLocation>
        <location evidence="6">Nucleus</location>
    </subcellularLocation>
</comment>
<dbReference type="SMART" id="SM00301">
    <property type="entry name" value="DM"/>
    <property type="match status" value="1"/>
</dbReference>
<proteinExistence type="inferred from homology"/>
<dbReference type="GO" id="GO:0046872">
    <property type="term" value="F:metal ion binding"/>
    <property type="evidence" value="ECO:0007669"/>
    <property type="project" value="UniProtKB-KW"/>
</dbReference>
<evidence type="ECO:0000256" key="6">
    <source>
        <dbReference type="PROSITE-ProRule" id="PRU00070"/>
    </source>
</evidence>
<dbReference type="AlphaFoldDB" id="A0AAD4NCT3"/>
<dbReference type="Pfam" id="PF03474">
    <property type="entry name" value="DMA"/>
    <property type="match status" value="1"/>
</dbReference>
<evidence type="ECO:0000313" key="9">
    <source>
        <dbReference type="Proteomes" id="UP001201812"/>
    </source>
</evidence>
<keyword evidence="3 6" id="KW-0862">Zinc</keyword>
<dbReference type="Gene3D" id="4.10.1040.10">
    <property type="entry name" value="DM DNA-binding domain"/>
    <property type="match status" value="1"/>
</dbReference>
<dbReference type="GO" id="GO:0000978">
    <property type="term" value="F:RNA polymerase II cis-regulatory region sequence-specific DNA binding"/>
    <property type="evidence" value="ECO:0007669"/>
    <property type="project" value="TreeGrafter"/>
</dbReference>
<dbReference type="Pfam" id="PF00751">
    <property type="entry name" value="DM"/>
    <property type="match status" value="1"/>
</dbReference>